<dbReference type="EMBL" id="JAHBOH010000001">
    <property type="protein sequence ID" value="MBT0992882.1"/>
    <property type="molecule type" value="Genomic_DNA"/>
</dbReference>
<accession>A0ABS5TUQ8</accession>
<keyword evidence="3" id="KW-1185">Reference proteome</keyword>
<dbReference type="InterPro" id="IPR027304">
    <property type="entry name" value="Trigger_fact/SurA_dom_sf"/>
</dbReference>
<dbReference type="RefSeq" id="WP_214345875.1">
    <property type="nucleotide sequence ID" value="NZ_JAHBOH010000001.1"/>
</dbReference>
<dbReference type="SUPFAM" id="SSF109998">
    <property type="entry name" value="Triger factor/SurA peptide-binding domain-like"/>
    <property type="match status" value="1"/>
</dbReference>
<evidence type="ECO:0000313" key="2">
    <source>
        <dbReference type="EMBL" id="MBT0992882.1"/>
    </source>
</evidence>
<keyword evidence="1" id="KW-0732">Signal</keyword>
<comment type="caution">
    <text evidence="2">The sequence shown here is derived from an EMBL/GenBank/DDBJ whole genome shotgun (WGS) entry which is preliminary data.</text>
</comment>
<proteinExistence type="predicted"/>
<feature type="chain" id="PRO_5045605917" description="SurA N-terminal domain-containing protein" evidence="1">
    <location>
        <begin position="26"/>
        <end position="185"/>
    </location>
</feature>
<sequence>MRALAATGGLVAAGLLAACSGTPGAAAVVDDRVITTSDVQVASDELAALGQQFDVSAVVSVLIQEPTVTAIAQEHGVGVSDADAVALLDQVAASLGQADDDTDPGAGEATPETFSEPTIAIARYSLASGNLQEADDADAIGDEVSERLAALDVDVNPRFGTADENQNVTALTSWPWIAAPEADAS</sequence>
<name>A0ABS5TUQ8_9CELL</name>
<dbReference type="PROSITE" id="PS51257">
    <property type="entry name" value="PROKAR_LIPOPROTEIN"/>
    <property type="match status" value="1"/>
</dbReference>
<protein>
    <recommendedName>
        <fullName evidence="4">SurA N-terminal domain-containing protein</fullName>
    </recommendedName>
</protein>
<dbReference type="Proteomes" id="UP000722125">
    <property type="component" value="Unassembled WGS sequence"/>
</dbReference>
<reference evidence="2 3" key="1">
    <citation type="submission" date="2021-05" db="EMBL/GenBank/DDBJ databases">
        <title>Description of Cellulomonas sp. DKR-3 sp. nov.</title>
        <authorList>
            <person name="Dahal R.H."/>
            <person name="Chaudhary D.K."/>
        </authorList>
    </citation>
    <scope>NUCLEOTIDE SEQUENCE [LARGE SCALE GENOMIC DNA]</scope>
    <source>
        <strain evidence="2 3">DKR-3</strain>
    </source>
</reference>
<evidence type="ECO:0000313" key="3">
    <source>
        <dbReference type="Proteomes" id="UP000722125"/>
    </source>
</evidence>
<evidence type="ECO:0000256" key="1">
    <source>
        <dbReference type="SAM" id="SignalP"/>
    </source>
</evidence>
<feature type="signal peptide" evidence="1">
    <location>
        <begin position="1"/>
        <end position="25"/>
    </location>
</feature>
<organism evidence="2 3">
    <name type="scientific">Cellulomonas fulva</name>
    <dbReference type="NCBI Taxonomy" id="2835530"/>
    <lineage>
        <taxon>Bacteria</taxon>
        <taxon>Bacillati</taxon>
        <taxon>Actinomycetota</taxon>
        <taxon>Actinomycetes</taxon>
        <taxon>Micrococcales</taxon>
        <taxon>Cellulomonadaceae</taxon>
        <taxon>Cellulomonas</taxon>
    </lineage>
</organism>
<gene>
    <name evidence="2" type="ORF">KIN34_01070</name>
</gene>
<evidence type="ECO:0008006" key="4">
    <source>
        <dbReference type="Google" id="ProtNLM"/>
    </source>
</evidence>